<dbReference type="InterPro" id="IPR027417">
    <property type="entry name" value="P-loop_NTPase"/>
</dbReference>
<gene>
    <name evidence="3" type="ORF">ACA1_366560</name>
</gene>
<dbReference type="GO" id="GO:0005525">
    <property type="term" value="F:GTP binding"/>
    <property type="evidence" value="ECO:0007669"/>
    <property type="project" value="UniProtKB-KW"/>
</dbReference>
<dbReference type="PRINTS" id="PR00449">
    <property type="entry name" value="RASTRNSFRMNG"/>
</dbReference>
<dbReference type="OrthoDB" id="8954335at2759"/>
<evidence type="ECO:0000313" key="3">
    <source>
        <dbReference type="EMBL" id="ELR14044.1"/>
    </source>
</evidence>
<dbReference type="PANTHER" id="PTHR24073">
    <property type="entry name" value="DRAB5-RELATED"/>
    <property type="match status" value="1"/>
</dbReference>
<dbReference type="STRING" id="1257118.L8GMJ7"/>
<evidence type="ECO:0000313" key="4">
    <source>
        <dbReference type="Proteomes" id="UP000011083"/>
    </source>
</evidence>
<dbReference type="GO" id="GO:0003924">
    <property type="term" value="F:GTPase activity"/>
    <property type="evidence" value="ECO:0007669"/>
    <property type="project" value="InterPro"/>
</dbReference>
<name>L8GMJ7_ACACF</name>
<dbReference type="EMBL" id="KB008073">
    <property type="protein sequence ID" value="ELR14044.1"/>
    <property type="molecule type" value="Genomic_DNA"/>
</dbReference>
<accession>L8GMJ7</accession>
<dbReference type="InterPro" id="IPR001806">
    <property type="entry name" value="Small_GTPase"/>
</dbReference>
<dbReference type="AlphaFoldDB" id="L8GMJ7"/>
<dbReference type="Pfam" id="PF00071">
    <property type="entry name" value="Ras"/>
    <property type="match status" value="1"/>
</dbReference>
<dbReference type="Proteomes" id="UP000011083">
    <property type="component" value="Unassembled WGS sequence"/>
</dbReference>
<sequence>MHRGRGVSNSSGPSLSDQIRVLVVGDSGIGKTVLSHLVCKGEVLPNSSYTIGCSTEVKIHEFKGRPYYIEFWDLGGSKKYAESRGVVFNHLSINGLILVHDLTNRKSYKNIGLWIKQVIGSDSFKWKVEVDDGEGGFATHKDRHTLELDTYNGPLPVLIVGTMADLAAREQRSYKTKAISNQPEVVERHSIEVNCMDAASFGENTYALRRLRAFLDQVCTRYFDQPTNRKGTHPPLPHVQIDMTRMAQSSSASGFGLSASAGGSSGISWNSVGGPSTSLGYKDHYP</sequence>
<keyword evidence="4" id="KW-1185">Reference proteome</keyword>
<dbReference type="SMART" id="SM00175">
    <property type="entry name" value="RAB"/>
    <property type="match status" value="1"/>
</dbReference>
<dbReference type="SUPFAM" id="SSF52540">
    <property type="entry name" value="P-loop containing nucleoside triphosphate hydrolases"/>
    <property type="match status" value="1"/>
</dbReference>
<dbReference type="PROSITE" id="PS51419">
    <property type="entry name" value="RAB"/>
    <property type="match status" value="1"/>
</dbReference>
<dbReference type="KEGG" id="acan:ACA1_366560"/>
<keyword evidence="1" id="KW-0547">Nucleotide-binding</keyword>
<reference evidence="3 4" key="1">
    <citation type="journal article" date="2013" name="Genome Biol.">
        <title>Genome of Acanthamoeba castellanii highlights extensive lateral gene transfer and early evolution of tyrosine kinase signaling.</title>
        <authorList>
            <person name="Clarke M."/>
            <person name="Lohan A.J."/>
            <person name="Liu B."/>
            <person name="Lagkouvardos I."/>
            <person name="Roy S."/>
            <person name="Zafar N."/>
            <person name="Bertelli C."/>
            <person name="Schilde C."/>
            <person name="Kianianmomeni A."/>
            <person name="Burglin T.R."/>
            <person name="Frech C."/>
            <person name="Turcotte B."/>
            <person name="Kopec K.O."/>
            <person name="Synnott J.M."/>
            <person name="Choo C."/>
            <person name="Paponov I."/>
            <person name="Finkler A."/>
            <person name="Soon Heng Tan C."/>
            <person name="Hutchins A.P."/>
            <person name="Weinmeier T."/>
            <person name="Rattei T."/>
            <person name="Chu J.S."/>
            <person name="Gimenez G."/>
            <person name="Irimia M."/>
            <person name="Rigden D.J."/>
            <person name="Fitzpatrick D.A."/>
            <person name="Lorenzo-Morales J."/>
            <person name="Bateman A."/>
            <person name="Chiu C.H."/>
            <person name="Tang P."/>
            <person name="Hegemann P."/>
            <person name="Fromm H."/>
            <person name="Raoult D."/>
            <person name="Greub G."/>
            <person name="Miranda-Saavedra D."/>
            <person name="Chen N."/>
            <person name="Nash P."/>
            <person name="Ginger M.L."/>
            <person name="Horn M."/>
            <person name="Schaap P."/>
            <person name="Caler L."/>
            <person name="Loftus B."/>
        </authorList>
    </citation>
    <scope>NUCLEOTIDE SEQUENCE [LARGE SCALE GENOMIC DNA]</scope>
    <source>
        <strain evidence="3 4">Neff</strain>
    </source>
</reference>
<dbReference type="RefSeq" id="XP_004336057.1">
    <property type="nucleotide sequence ID" value="XM_004336009.1"/>
</dbReference>
<evidence type="ECO:0000256" key="2">
    <source>
        <dbReference type="ARBA" id="ARBA00023134"/>
    </source>
</evidence>
<dbReference type="GeneID" id="14914484"/>
<dbReference type="Gene3D" id="3.40.50.300">
    <property type="entry name" value="P-loop containing nucleotide triphosphate hydrolases"/>
    <property type="match status" value="1"/>
</dbReference>
<protein>
    <submittedName>
        <fullName evidence="3">Ras subfamily protein</fullName>
    </submittedName>
</protein>
<keyword evidence="2" id="KW-0342">GTP-binding</keyword>
<proteinExistence type="predicted"/>
<dbReference type="VEuPathDB" id="AmoebaDB:ACA1_366560"/>
<organism evidence="3 4">
    <name type="scientific">Acanthamoeba castellanii (strain ATCC 30010 / Neff)</name>
    <dbReference type="NCBI Taxonomy" id="1257118"/>
    <lineage>
        <taxon>Eukaryota</taxon>
        <taxon>Amoebozoa</taxon>
        <taxon>Discosea</taxon>
        <taxon>Longamoebia</taxon>
        <taxon>Centramoebida</taxon>
        <taxon>Acanthamoebidae</taxon>
        <taxon>Acanthamoeba</taxon>
    </lineage>
</organism>
<evidence type="ECO:0000256" key="1">
    <source>
        <dbReference type="ARBA" id="ARBA00022741"/>
    </source>
</evidence>